<dbReference type="GO" id="GO:0031123">
    <property type="term" value="P:RNA 3'-end processing"/>
    <property type="evidence" value="ECO:0007669"/>
    <property type="project" value="TreeGrafter"/>
</dbReference>
<reference evidence="2 3" key="1">
    <citation type="submission" date="2020-09" db="EMBL/GenBank/DDBJ databases">
        <title>De no assembly of potato wild relative species, Solanum commersonii.</title>
        <authorList>
            <person name="Cho K."/>
        </authorList>
    </citation>
    <scope>NUCLEOTIDE SEQUENCE [LARGE SCALE GENOMIC DNA]</scope>
    <source>
        <strain evidence="2">LZ3.2</strain>
        <tissue evidence="2">Leaf</tissue>
    </source>
</reference>
<dbReference type="Proteomes" id="UP000824120">
    <property type="component" value="Chromosome 11"/>
</dbReference>
<dbReference type="OrthoDB" id="2274644at2759"/>
<evidence type="ECO:0000313" key="2">
    <source>
        <dbReference type="EMBL" id="KAG5577137.1"/>
    </source>
</evidence>
<dbReference type="PANTHER" id="PTHR12271">
    <property type="entry name" value="POLY A POLYMERASE CID PAP -RELATED"/>
    <property type="match status" value="1"/>
</dbReference>
<evidence type="ECO:0000259" key="1">
    <source>
        <dbReference type="Pfam" id="PF22600"/>
    </source>
</evidence>
<proteinExistence type="predicted"/>
<evidence type="ECO:0000313" key="3">
    <source>
        <dbReference type="Proteomes" id="UP000824120"/>
    </source>
</evidence>
<name>A0A9J5WMJ5_SOLCO</name>
<organism evidence="2 3">
    <name type="scientific">Solanum commersonii</name>
    <name type="common">Commerson's wild potato</name>
    <name type="synonym">Commerson's nightshade</name>
    <dbReference type="NCBI Taxonomy" id="4109"/>
    <lineage>
        <taxon>Eukaryota</taxon>
        <taxon>Viridiplantae</taxon>
        <taxon>Streptophyta</taxon>
        <taxon>Embryophyta</taxon>
        <taxon>Tracheophyta</taxon>
        <taxon>Spermatophyta</taxon>
        <taxon>Magnoliopsida</taxon>
        <taxon>eudicotyledons</taxon>
        <taxon>Gunneridae</taxon>
        <taxon>Pentapetalae</taxon>
        <taxon>asterids</taxon>
        <taxon>lamiids</taxon>
        <taxon>Solanales</taxon>
        <taxon>Solanaceae</taxon>
        <taxon>Solanoideae</taxon>
        <taxon>Solaneae</taxon>
        <taxon>Solanum</taxon>
    </lineage>
</organism>
<dbReference type="PANTHER" id="PTHR12271:SF125">
    <property type="entry name" value="PROTEIN HESO1-LIKE ISOFORM X1"/>
    <property type="match status" value="1"/>
</dbReference>
<dbReference type="Gene3D" id="3.30.460.10">
    <property type="entry name" value="Beta Polymerase, domain 2"/>
    <property type="match status" value="1"/>
</dbReference>
<sequence>MSSTNIAMISVLCKEAQQCEQKQRKKYTATLEQLSAFEVLLDEVYVDCRPKPSDYDARRDLLRIFNEIAKEVYGYSADAPVVEVFGSFSMDLFCVKSDLDLSVNFTNRKVNITQEKKIQTLRKFAKKFYLLQRNGFVYGVNPVTTARVPVLKVVDRGTEIECDISVENRDGISKSKTIYMIGAIDERFRKLSFLMKAWAKAQNINSAKDQTLNSLSIILLVAFHLQTRNPPILPPFSALFRDGNDSVAVESSVCKFSNYGISNKESVAELFVSLLNKLLSVEKLWSEGLCASTFEGSWISKTRGFGVGRINVEDFADRSQNVARAVGAEEVKKIYSCIQLSVQHIFDFLHKKIGGNSLREFLFGQDVASKLAGAGTAKSIVKGIQSRASGKKEVQSVALSKGNKKTVHVDSILTKSRTSARSPRGMAQGKRKLLGLTDSSLTKRSRTDDWLGGTFSELSRRQPGQQPMPYYLTNSWEPVAMISREAMYNRPQPVSFEPTYGRMRFAEPSGHPNLIAPAVPHMFPSRPPIGSQISYEPLRHPVGYSNSVYDSMHSSAYFLPPHPRRL</sequence>
<comment type="caution">
    <text evidence="2">The sequence shown here is derived from an EMBL/GenBank/DDBJ whole genome shotgun (WGS) entry which is preliminary data.</text>
</comment>
<gene>
    <name evidence="2" type="ORF">H5410_057271</name>
</gene>
<dbReference type="InterPro" id="IPR043519">
    <property type="entry name" value="NT_sf"/>
</dbReference>
<accession>A0A9J5WMJ5</accession>
<feature type="domain" description="Poly(A) RNA polymerase mitochondrial-like central palm" evidence="1">
    <location>
        <begin position="41"/>
        <end position="181"/>
    </location>
</feature>
<dbReference type="SUPFAM" id="SSF81301">
    <property type="entry name" value="Nucleotidyltransferase"/>
    <property type="match status" value="1"/>
</dbReference>
<dbReference type="CDD" id="cd05402">
    <property type="entry name" value="NT_PAP_TUTase"/>
    <property type="match status" value="1"/>
</dbReference>
<dbReference type="InterPro" id="IPR054708">
    <property type="entry name" value="MTPAP-like_central"/>
</dbReference>
<dbReference type="GO" id="GO:0016779">
    <property type="term" value="F:nucleotidyltransferase activity"/>
    <property type="evidence" value="ECO:0007669"/>
    <property type="project" value="TreeGrafter"/>
</dbReference>
<protein>
    <recommendedName>
        <fullName evidence="1">Poly(A) RNA polymerase mitochondrial-like central palm domain-containing protein</fullName>
    </recommendedName>
</protein>
<dbReference type="Gene3D" id="1.10.1410.10">
    <property type="match status" value="1"/>
</dbReference>
<keyword evidence="3" id="KW-1185">Reference proteome</keyword>
<dbReference type="Pfam" id="PF22600">
    <property type="entry name" value="MTPAP-like_central"/>
    <property type="match status" value="1"/>
</dbReference>
<dbReference type="AlphaFoldDB" id="A0A9J5WMJ5"/>
<dbReference type="EMBL" id="JACXVP010000011">
    <property type="protein sequence ID" value="KAG5577137.1"/>
    <property type="molecule type" value="Genomic_DNA"/>
</dbReference>
<dbReference type="SUPFAM" id="SSF81631">
    <property type="entry name" value="PAP/OAS1 substrate-binding domain"/>
    <property type="match status" value="1"/>
</dbReference>